<dbReference type="GO" id="GO:0001764">
    <property type="term" value="P:neuron migration"/>
    <property type="evidence" value="ECO:0007669"/>
    <property type="project" value="TreeGrafter"/>
</dbReference>
<dbReference type="GO" id="GO:0007409">
    <property type="term" value="P:axonogenesis"/>
    <property type="evidence" value="ECO:0007669"/>
    <property type="project" value="TreeGrafter"/>
</dbReference>
<dbReference type="Proteomes" id="UP000052967">
    <property type="component" value="Unassembled WGS sequence"/>
</dbReference>
<dbReference type="GO" id="GO:0048490">
    <property type="term" value="P:anterograde synaptic vesicle transport"/>
    <property type="evidence" value="ECO:0007669"/>
    <property type="project" value="TreeGrafter"/>
</dbReference>
<gene>
    <name evidence="1" type="ORF">N331_05777</name>
</gene>
<dbReference type="GO" id="GO:0001578">
    <property type="term" value="P:microtubule bundle formation"/>
    <property type="evidence" value="ECO:0007669"/>
    <property type="project" value="TreeGrafter"/>
</dbReference>
<reference evidence="1 2" key="1">
    <citation type="submission" date="2014-04" db="EMBL/GenBank/DDBJ databases">
        <title>Genome evolution of avian class.</title>
        <authorList>
            <person name="Zhang G."/>
            <person name="Li C."/>
        </authorList>
    </citation>
    <scope>NUCLEOTIDE SEQUENCE [LARGE SCALE GENOMIC DNA]</scope>
    <source>
        <strain evidence="1">BGI_N331</strain>
    </source>
</reference>
<dbReference type="PANTHER" id="PTHR24099">
    <property type="entry name" value="E3 UBIQUITIN-PROTEIN LIGASE TRIM36-RELATED"/>
    <property type="match status" value="1"/>
</dbReference>
<dbReference type="AlphaFoldDB" id="A0A091R9W4"/>
<dbReference type="Gene3D" id="3.30.160.60">
    <property type="entry name" value="Classic Zinc Finger"/>
    <property type="match status" value="1"/>
</dbReference>
<proteinExistence type="predicted"/>
<sequence>QTINISAAIMCQFCKPPQLEATKGCTECKSSFCNECFKLYHPWGTQKAQHEPTPPTLTFRPKGLMCPEHKEEVTHYCKTCQRLGGQRRTVRPFFVRRTHTSHKITPVLSAYQALREKLTKSLAYILSSQDTVQTQIAELEETVKHTEV</sequence>
<name>A0A091R9W4_MERNU</name>
<feature type="non-terminal residue" evidence="1">
    <location>
        <position position="1"/>
    </location>
</feature>
<dbReference type="GO" id="GO:1904115">
    <property type="term" value="C:axon cytoplasm"/>
    <property type="evidence" value="ECO:0007669"/>
    <property type="project" value="GOC"/>
</dbReference>
<accession>A0A091R9W4</accession>
<evidence type="ECO:0000313" key="1">
    <source>
        <dbReference type="EMBL" id="KFQ36032.1"/>
    </source>
</evidence>
<dbReference type="SUPFAM" id="SSF57845">
    <property type="entry name" value="B-box zinc-binding domain"/>
    <property type="match status" value="1"/>
</dbReference>
<dbReference type="GO" id="GO:0044304">
    <property type="term" value="C:main axon"/>
    <property type="evidence" value="ECO:0007669"/>
    <property type="project" value="TreeGrafter"/>
</dbReference>
<feature type="non-terminal residue" evidence="1">
    <location>
        <position position="148"/>
    </location>
</feature>
<dbReference type="PANTHER" id="PTHR24099:SF20">
    <property type="entry name" value="TRIPARTITE MOTIF-CONTAINING PROTEIN 46"/>
    <property type="match status" value="1"/>
</dbReference>
<keyword evidence="2" id="KW-1185">Reference proteome</keyword>
<protein>
    <submittedName>
        <fullName evidence="1">Tripartite motif-containing protein 46</fullName>
    </submittedName>
</protein>
<evidence type="ECO:0000313" key="2">
    <source>
        <dbReference type="Proteomes" id="UP000052967"/>
    </source>
</evidence>
<dbReference type="EMBL" id="KK715329">
    <property type="protein sequence ID" value="KFQ36032.1"/>
    <property type="molecule type" value="Genomic_DNA"/>
</dbReference>
<dbReference type="InterPro" id="IPR050617">
    <property type="entry name" value="E3_ligase_FN3/SPRY"/>
</dbReference>
<organism evidence="1 2">
    <name type="scientific">Merops nubicus</name>
    <name type="common">Northern carmine bee-eater</name>
    <dbReference type="NCBI Taxonomy" id="57421"/>
    <lineage>
        <taxon>Eukaryota</taxon>
        <taxon>Metazoa</taxon>
        <taxon>Chordata</taxon>
        <taxon>Craniata</taxon>
        <taxon>Vertebrata</taxon>
        <taxon>Euteleostomi</taxon>
        <taxon>Archelosauria</taxon>
        <taxon>Archosauria</taxon>
        <taxon>Dinosauria</taxon>
        <taxon>Saurischia</taxon>
        <taxon>Theropoda</taxon>
        <taxon>Coelurosauria</taxon>
        <taxon>Aves</taxon>
        <taxon>Neognathae</taxon>
        <taxon>Neoaves</taxon>
        <taxon>Telluraves</taxon>
        <taxon>Coraciimorphae</taxon>
        <taxon>Coraciiformes</taxon>
        <taxon>Meropidae</taxon>
        <taxon>Merops</taxon>
    </lineage>
</organism>